<feature type="compositionally biased region" description="Acidic residues" evidence="1">
    <location>
        <begin position="146"/>
        <end position="165"/>
    </location>
</feature>
<evidence type="ECO:0000256" key="1">
    <source>
        <dbReference type="SAM" id="MobiDB-lite"/>
    </source>
</evidence>
<name>A0A9D1IAT7_9FIRM</name>
<feature type="domain" description="YdbS-like PH" evidence="2">
    <location>
        <begin position="45"/>
        <end position="119"/>
    </location>
</feature>
<protein>
    <submittedName>
        <fullName evidence="3">PH domain-containing protein</fullName>
    </submittedName>
</protein>
<evidence type="ECO:0000313" key="3">
    <source>
        <dbReference type="EMBL" id="HIU33965.1"/>
    </source>
</evidence>
<dbReference type="InterPro" id="IPR005182">
    <property type="entry name" value="YdbS-like_PH"/>
</dbReference>
<reference evidence="3" key="1">
    <citation type="submission" date="2020-10" db="EMBL/GenBank/DDBJ databases">
        <authorList>
            <person name="Gilroy R."/>
        </authorList>
    </citation>
    <scope>NUCLEOTIDE SEQUENCE</scope>
    <source>
        <strain evidence="3">ChiHcec3-11533</strain>
    </source>
</reference>
<dbReference type="Pfam" id="PF03703">
    <property type="entry name" value="bPH_2"/>
    <property type="match status" value="1"/>
</dbReference>
<comment type="caution">
    <text evidence="3">The sequence shown here is derived from an EMBL/GenBank/DDBJ whole genome shotgun (WGS) entry which is preliminary data.</text>
</comment>
<sequence length="165" mass="19256">MLIEHCNPFGVDVYYNKQKGELTVKNAVPPLWKDRKRILGLPISFTRYSISQERIFVVTGIFNLHYEEILLYRVRDLGLIRNFGQRIFGVGSVVVHSSDKSKPELEIKNVRHPMQVKELLHQQVEEMKLRRRVRVNELLDSQDGNLNEDDENLMDDFDDADGSDD</sequence>
<accession>A0A9D1IAT7</accession>
<proteinExistence type="predicted"/>
<organism evidence="3 4">
    <name type="scientific">Candidatus Pullichristensenella excrementigallinarum</name>
    <dbReference type="NCBI Taxonomy" id="2840907"/>
    <lineage>
        <taxon>Bacteria</taxon>
        <taxon>Bacillati</taxon>
        <taxon>Bacillota</taxon>
        <taxon>Clostridia</taxon>
        <taxon>Candidatus Pullichristensenella</taxon>
    </lineage>
</organism>
<dbReference type="AlphaFoldDB" id="A0A9D1IAT7"/>
<feature type="region of interest" description="Disordered" evidence="1">
    <location>
        <begin position="141"/>
        <end position="165"/>
    </location>
</feature>
<evidence type="ECO:0000259" key="2">
    <source>
        <dbReference type="Pfam" id="PF03703"/>
    </source>
</evidence>
<dbReference type="EMBL" id="DVMU01000118">
    <property type="protein sequence ID" value="HIU33965.1"/>
    <property type="molecule type" value="Genomic_DNA"/>
</dbReference>
<dbReference type="Proteomes" id="UP000824072">
    <property type="component" value="Unassembled WGS sequence"/>
</dbReference>
<reference evidence="3" key="2">
    <citation type="journal article" date="2021" name="PeerJ">
        <title>Extensive microbial diversity within the chicken gut microbiome revealed by metagenomics and culture.</title>
        <authorList>
            <person name="Gilroy R."/>
            <person name="Ravi A."/>
            <person name="Getino M."/>
            <person name="Pursley I."/>
            <person name="Horton D.L."/>
            <person name="Alikhan N.F."/>
            <person name="Baker D."/>
            <person name="Gharbi K."/>
            <person name="Hall N."/>
            <person name="Watson M."/>
            <person name="Adriaenssens E.M."/>
            <person name="Foster-Nyarko E."/>
            <person name="Jarju S."/>
            <person name="Secka A."/>
            <person name="Antonio M."/>
            <person name="Oren A."/>
            <person name="Chaudhuri R.R."/>
            <person name="La Ragione R."/>
            <person name="Hildebrand F."/>
            <person name="Pallen M.J."/>
        </authorList>
    </citation>
    <scope>NUCLEOTIDE SEQUENCE</scope>
    <source>
        <strain evidence="3">ChiHcec3-11533</strain>
    </source>
</reference>
<gene>
    <name evidence="3" type="ORF">IAB02_05325</name>
</gene>
<evidence type="ECO:0000313" key="4">
    <source>
        <dbReference type="Proteomes" id="UP000824072"/>
    </source>
</evidence>